<feature type="non-terminal residue" evidence="3">
    <location>
        <position position="1"/>
    </location>
</feature>
<dbReference type="PANTHER" id="PTHR13309:SF0">
    <property type="entry name" value="FMR1-INTERACTING PROTEIN NUFIP1"/>
    <property type="match status" value="1"/>
</dbReference>
<keyword evidence="4" id="KW-1185">Reference proteome</keyword>
<protein>
    <recommendedName>
        <fullName evidence="2">C2H2-type domain-containing protein</fullName>
    </recommendedName>
</protein>
<dbReference type="InterPro" id="IPR039136">
    <property type="entry name" value="NUFIP1-like"/>
</dbReference>
<feature type="domain" description="C2H2-type" evidence="2">
    <location>
        <begin position="112"/>
        <end position="132"/>
    </location>
</feature>
<feature type="region of interest" description="Disordered" evidence="1">
    <location>
        <begin position="247"/>
        <end position="282"/>
    </location>
</feature>
<dbReference type="GO" id="GO:0000492">
    <property type="term" value="P:box C/D snoRNP assembly"/>
    <property type="evidence" value="ECO:0007669"/>
    <property type="project" value="TreeGrafter"/>
</dbReference>
<evidence type="ECO:0000313" key="4">
    <source>
        <dbReference type="Proteomes" id="UP001239994"/>
    </source>
</evidence>
<feature type="compositionally biased region" description="Polar residues" evidence="1">
    <location>
        <begin position="340"/>
        <end position="350"/>
    </location>
</feature>
<evidence type="ECO:0000256" key="1">
    <source>
        <dbReference type="SAM" id="MobiDB-lite"/>
    </source>
</evidence>
<evidence type="ECO:0000313" key="3">
    <source>
        <dbReference type="EMBL" id="KAK1798773.1"/>
    </source>
</evidence>
<dbReference type="InterPro" id="IPR013087">
    <property type="entry name" value="Znf_C2H2_type"/>
</dbReference>
<feature type="compositionally biased region" description="Pro residues" evidence="1">
    <location>
        <begin position="255"/>
        <end position="264"/>
    </location>
</feature>
<proteinExistence type="predicted"/>
<dbReference type="PANTHER" id="PTHR13309">
    <property type="entry name" value="NUCLEAR FRAGILE X MENTAL RETARDATION PROTEIN INTERACTING PROTEIN 1"/>
    <property type="match status" value="1"/>
</dbReference>
<organism evidence="3 4">
    <name type="scientific">Electrophorus voltai</name>
    <dbReference type="NCBI Taxonomy" id="2609070"/>
    <lineage>
        <taxon>Eukaryota</taxon>
        <taxon>Metazoa</taxon>
        <taxon>Chordata</taxon>
        <taxon>Craniata</taxon>
        <taxon>Vertebrata</taxon>
        <taxon>Euteleostomi</taxon>
        <taxon>Actinopterygii</taxon>
        <taxon>Neopterygii</taxon>
        <taxon>Teleostei</taxon>
        <taxon>Ostariophysi</taxon>
        <taxon>Gymnotiformes</taxon>
        <taxon>Gymnotoidei</taxon>
        <taxon>Gymnotidae</taxon>
        <taxon>Electrophorus</taxon>
    </lineage>
</organism>
<evidence type="ECO:0000259" key="2">
    <source>
        <dbReference type="PROSITE" id="PS00028"/>
    </source>
</evidence>
<reference evidence="3" key="1">
    <citation type="submission" date="2023-03" db="EMBL/GenBank/DDBJ databases">
        <title>Electrophorus voltai genome.</title>
        <authorList>
            <person name="Bian C."/>
        </authorList>
    </citation>
    <scope>NUCLEOTIDE SEQUENCE</scope>
    <source>
        <strain evidence="3">CB-2022</strain>
        <tissue evidence="3">Muscle</tissue>
    </source>
</reference>
<dbReference type="PROSITE" id="PS00028">
    <property type="entry name" value="ZINC_FINGER_C2H2_1"/>
    <property type="match status" value="1"/>
</dbReference>
<dbReference type="GO" id="GO:0003723">
    <property type="term" value="F:RNA binding"/>
    <property type="evidence" value="ECO:0007669"/>
    <property type="project" value="InterPro"/>
</dbReference>
<dbReference type="Pfam" id="PF10453">
    <property type="entry name" value="NUFIP1"/>
    <property type="match status" value="1"/>
</dbReference>
<dbReference type="SMART" id="SM00355">
    <property type="entry name" value="ZnF_C2H2"/>
    <property type="match status" value="2"/>
</dbReference>
<comment type="caution">
    <text evidence="3">The sequence shown here is derived from an EMBL/GenBank/DDBJ whole genome shotgun (WGS) entry which is preliminary data.</text>
</comment>
<name>A0AAD8ZIM5_9TELE</name>
<feature type="compositionally biased region" description="Polar residues" evidence="1">
    <location>
        <begin position="535"/>
        <end position="554"/>
    </location>
</feature>
<dbReference type="InterPro" id="IPR019496">
    <property type="entry name" value="NUFIP1_cons_dom"/>
</dbReference>
<sequence>RPHFAMAAPGRYPPPNFGFPTREPVLSPPTFQWAREQHADFQAWRDWTWVRSAPVGACGSGGRGGPRGPVYAPQGYSGPHHHEYRYGRNSYGNNQWGKKQKKRKEPEFSHFCDTCDRGFKTQDVFDEHVAQHVQCSVKDCSFTAHEKLVKIHWRNSHAPGTKRIKLDTPEEIAKWREERRKNYPTLSNVEKKMKLMEVKEKRGDVLETAQFGRFRSPGRGCRGHYRGGGFPGPRGGVCGGRQRFHAGSTEAEQPQPRPPPPPDGDPLGILANVDPDSEKEDSVKIKSEVCVAPRNLTSALGSLISSYAEDMSVSEDETDDTPVLKSALALEENKALLASCSSPAQNSTPNPDHRLAVQNSQACCPPPRPLGYQGNRTGRGGRRGGRGSRSDPQRRRPTLLEMLLAPDVRHERNMVLQCVRYVIRNGFFGLSCKDSTIAMPEMKVLTTDGPMSNTAVGENDTTGEIITDRSDVMGDLASQEQEGNPSSVSHGMLHHKECDLKHSELCQEPSEVSKCDQMNSSTVCGDVTDAETEFNPISENVSGQTDSTPFPSETDQPKARPLSLTDDCSSGTTLIGDQPGELPEPVDYDEPCQTLPDAAPLVSTSRHHALTDDETFVGVADTRADGDAAQISPDHATELLQINTLTKQDRSQQTFGKEFSDQQLTVTHLASTTEGLTKLEKSNILTDEETHTNPITSVCEDVWETCTGTTDAM</sequence>
<dbReference type="GO" id="GO:0005634">
    <property type="term" value="C:nucleus"/>
    <property type="evidence" value="ECO:0007669"/>
    <property type="project" value="TreeGrafter"/>
</dbReference>
<accession>A0AAD8ZIM5</accession>
<dbReference type="EMBL" id="JAROKS010000012">
    <property type="protein sequence ID" value="KAK1798773.1"/>
    <property type="molecule type" value="Genomic_DNA"/>
</dbReference>
<dbReference type="AlphaFoldDB" id="A0AAD8ZIM5"/>
<feature type="region of interest" description="Disordered" evidence="1">
    <location>
        <begin position="534"/>
        <end position="567"/>
    </location>
</feature>
<feature type="region of interest" description="Disordered" evidence="1">
    <location>
        <begin position="340"/>
        <end position="397"/>
    </location>
</feature>
<gene>
    <name evidence="3" type="ORF">P4O66_007063</name>
</gene>
<dbReference type="Proteomes" id="UP001239994">
    <property type="component" value="Unassembled WGS sequence"/>
</dbReference>